<feature type="region of interest" description="Disordered" evidence="2">
    <location>
        <begin position="164"/>
        <end position="183"/>
    </location>
</feature>
<evidence type="ECO:0000313" key="3">
    <source>
        <dbReference type="EMBL" id="EMR66648.1"/>
    </source>
</evidence>
<keyword evidence="3" id="KW-0503">Monooxygenase</keyword>
<dbReference type="SUPFAM" id="SSF51905">
    <property type="entry name" value="FAD/NAD(P)-binding domain"/>
    <property type="match status" value="2"/>
</dbReference>
<dbReference type="OrthoDB" id="74360at2759"/>
<dbReference type="KEGG" id="ela:UCREL1_6362"/>
<gene>
    <name evidence="3" type="ORF">UCREL1_6362</name>
</gene>
<dbReference type="Proteomes" id="UP000012174">
    <property type="component" value="Unassembled WGS sequence"/>
</dbReference>
<keyword evidence="4" id="KW-1185">Reference proteome</keyword>
<dbReference type="Gene3D" id="3.50.50.60">
    <property type="entry name" value="FAD/NAD(P)-binding domain"/>
    <property type="match status" value="1"/>
</dbReference>
<dbReference type="InterPro" id="IPR036188">
    <property type="entry name" value="FAD/NAD-bd_sf"/>
</dbReference>
<proteinExistence type="predicted"/>
<evidence type="ECO:0000313" key="4">
    <source>
        <dbReference type="Proteomes" id="UP000012174"/>
    </source>
</evidence>
<dbReference type="PANTHER" id="PTHR43539">
    <property type="entry name" value="FLAVIN-BINDING MONOOXYGENASE-LIKE PROTEIN (AFU_ORTHOLOGUE AFUA_4G09220)"/>
    <property type="match status" value="1"/>
</dbReference>
<accession>M7SQB2</accession>
<dbReference type="OMA" id="RFIQAGF"/>
<keyword evidence="1" id="KW-0560">Oxidoreductase</keyword>
<dbReference type="GO" id="GO:0050660">
    <property type="term" value="F:flavin adenine dinucleotide binding"/>
    <property type="evidence" value="ECO:0007669"/>
    <property type="project" value="TreeGrafter"/>
</dbReference>
<dbReference type="HOGENOM" id="CLU_015676_1_2_1"/>
<sequence length="610" mass="67828">MDGTSLPSIPKLSLHSGLDREKINVEQIVDAWLSKLQDVFTRRSFDNLSDLFIEDCWWRDILGLTWDFRSRQGQANISKYLHNAASPLENIQAIKLGGLKPIFLDIAGMIWIQSGFTFKTQHGEGRGVVRLANVDELTWKAWIVFTQLDNLDFQKDLQIQKNRNPAAAARLSPPPSTNGLTNSNKEDLQVLIVGAGQAGLALGARLENLGIRTLLVDRHPRLGDSWRTRYETLTLNTPTYTDHYPFVKLPENWPRWLSKDQVADFMEHYGQLMGLEVLLSTQLTKVDYDESKQTYRVEVESPDGTKTFTPRHVVLATGTFGDKPIIPEFAGQKSFKGKLYHSIEHKSAGLIPDLGNRRVVVIGAGTSAHDIAQDFVSSGAKEVSMVQRHPIFSLSVEAMEALQLTLWNLPELSTEDADLVGNSIPLAVIRTMSIGLTQAMAAFDKDMLDGLKAAGLALRTGEDGYGLADHQLIKGGHFYIDQGANQMIIDGRIKIHRCEGGVKEFHEDGLTLADGKKIEADVVVLATGYHRNISTVEQFLGRDAAEKMPNFGLLDAENERDGWWRPTGVPGFWYMTGSFMWCRQFSAALALQIAAVEKGLNATHFVTATK</sequence>
<dbReference type="PANTHER" id="PTHR43539:SF24">
    <property type="entry name" value="FAD_NAD(P)-BINDING DOMAIN-CONTAINING PROTEIN-RELATED"/>
    <property type="match status" value="1"/>
</dbReference>
<dbReference type="EMBL" id="KB706608">
    <property type="protein sequence ID" value="EMR66648.1"/>
    <property type="molecule type" value="Genomic_DNA"/>
</dbReference>
<evidence type="ECO:0000256" key="1">
    <source>
        <dbReference type="ARBA" id="ARBA00023002"/>
    </source>
</evidence>
<dbReference type="Pfam" id="PF13738">
    <property type="entry name" value="Pyr_redox_3"/>
    <property type="match status" value="1"/>
</dbReference>
<dbReference type="PRINTS" id="PR00411">
    <property type="entry name" value="PNDRDTASEI"/>
</dbReference>
<protein>
    <submittedName>
        <fullName evidence="3">Putative flavin-binding monooxygenase protein</fullName>
    </submittedName>
</protein>
<dbReference type="eggNOG" id="KOG1399">
    <property type="taxonomic scope" value="Eukaryota"/>
</dbReference>
<evidence type="ECO:0000256" key="2">
    <source>
        <dbReference type="SAM" id="MobiDB-lite"/>
    </source>
</evidence>
<dbReference type="InterPro" id="IPR050982">
    <property type="entry name" value="Auxin_biosynth/cation_transpt"/>
</dbReference>
<reference evidence="4" key="1">
    <citation type="journal article" date="2013" name="Genome Announc.">
        <title>Draft genome sequence of the grapevine dieback fungus Eutypa lata UCR-EL1.</title>
        <authorList>
            <person name="Blanco-Ulate B."/>
            <person name="Rolshausen P.E."/>
            <person name="Cantu D."/>
        </authorList>
    </citation>
    <scope>NUCLEOTIDE SEQUENCE [LARGE SCALE GENOMIC DNA]</scope>
    <source>
        <strain evidence="4">UCR-EL1</strain>
    </source>
</reference>
<dbReference type="PRINTS" id="PR00368">
    <property type="entry name" value="FADPNR"/>
</dbReference>
<organism evidence="3 4">
    <name type="scientific">Eutypa lata (strain UCR-EL1)</name>
    <name type="common">Grapevine dieback disease fungus</name>
    <name type="synonym">Eutypa armeniacae</name>
    <dbReference type="NCBI Taxonomy" id="1287681"/>
    <lineage>
        <taxon>Eukaryota</taxon>
        <taxon>Fungi</taxon>
        <taxon>Dikarya</taxon>
        <taxon>Ascomycota</taxon>
        <taxon>Pezizomycotina</taxon>
        <taxon>Sordariomycetes</taxon>
        <taxon>Xylariomycetidae</taxon>
        <taxon>Xylariales</taxon>
        <taxon>Diatrypaceae</taxon>
        <taxon>Eutypa</taxon>
    </lineage>
</organism>
<name>M7SQB2_EUTLA</name>
<dbReference type="AlphaFoldDB" id="M7SQB2"/>
<dbReference type="GO" id="GO:0004497">
    <property type="term" value="F:monooxygenase activity"/>
    <property type="evidence" value="ECO:0007669"/>
    <property type="project" value="UniProtKB-KW"/>
</dbReference>